<reference evidence="3" key="1">
    <citation type="submission" date="2017-09" db="EMBL/GenBank/DDBJ databases">
        <title>The Reconstruction of 2,631 Draft Metagenome-Assembled Genomes from the Global Oceans.</title>
        <authorList>
            <person name="Tully B.J."/>
            <person name="Graham E.D."/>
            <person name="Heidelberg J.F."/>
        </authorList>
    </citation>
    <scope>NUCLEOTIDE SEQUENCE [LARGE SCALE GENOMIC DNA]</scope>
</reference>
<keyword evidence="1" id="KW-0812">Transmembrane</keyword>
<name>A0A2D6YH22_9DELT</name>
<gene>
    <name evidence="2" type="ORF">CMN54_03310</name>
</gene>
<evidence type="ECO:0000313" key="2">
    <source>
        <dbReference type="EMBL" id="MAH62475.1"/>
    </source>
</evidence>
<dbReference type="EMBL" id="NZEX01000033">
    <property type="protein sequence ID" value="MAH62475.1"/>
    <property type="molecule type" value="Genomic_DNA"/>
</dbReference>
<feature type="transmembrane region" description="Helical" evidence="1">
    <location>
        <begin position="22"/>
        <end position="43"/>
    </location>
</feature>
<feature type="non-terminal residue" evidence="2">
    <location>
        <position position="1"/>
    </location>
</feature>
<protein>
    <submittedName>
        <fullName evidence="2">Fe-S-binding domain-containing protein</fullName>
    </submittedName>
</protein>
<evidence type="ECO:0000256" key="1">
    <source>
        <dbReference type="SAM" id="Phobius"/>
    </source>
</evidence>
<keyword evidence="1" id="KW-1133">Transmembrane helix</keyword>
<dbReference type="Proteomes" id="UP000226525">
    <property type="component" value="Unassembled WGS sequence"/>
</dbReference>
<organism evidence="2 3">
    <name type="scientific">SAR324 cluster bacterium</name>
    <dbReference type="NCBI Taxonomy" id="2024889"/>
    <lineage>
        <taxon>Bacteria</taxon>
        <taxon>Deltaproteobacteria</taxon>
        <taxon>SAR324 cluster</taxon>
    </lineage>
</organism>
<sequence length="93" mass="10388">VQRVLFGPATKSHRSDLGLREIVVLSPLAFLAVLLGVYPQLFFDKVEPTVSFYAQQIQVRPILQTVGIPEKALENAERFSYFAGSQSIHSAER</sequence>
<accession>A0A2D6YH22</accession>
<keyword evidence="1" id="KW-0472">Membrane</keyword>
<proteinExistence type="predicted"/>
<evidence type="ECO:0000313" key="3">
    <source>
        <dbReference type="Proteomes" id="UP000226525"/>
    </source>
</evidence>
<comment type="caution">
    <text evidence="2">The sequence shown here is derived from an EMBL/GenBank/DDBJ whole genome shotgun (WGS) entry which is preliminary data.</text>
</comment>
<dbReference type="AlphaFoldDB" id="A0A2D6YH22"/>